<evidence type="ECO:0000256" key="8">
    <source>
        <dbReference type="SAM" id="Phobius"/>
    </source>
</evidence>
<keyword evidence="10" id="KW-1185">Reference proteome</keyword>
<dbReference type="GO" id="GO:0080143">
    <property type="term" value="P:regulation of amino acid export"/>
    <property type="evidence" value="ECO:0007669"/>
    <property type="project" value="InterPro"/>
</dbReference>
<name>A0AAP0NU60_9MAGN</name>
<comment type="similarity">
    <text evidence="2">Belongs to the GLUTAMINE DUMPER 1 (TC 9.B.60) family.</text>
</comment>
<dbReference type="AlphaFoldDB" id="A0AAP0NU60"/>
<sequence length="124" mass="13709">MTMMRTLSSTATAPPSTTTSAKHAVRHSLWHSPVPYLYLGLAAMLGLIAFAMFMLTCLYWRHLGSVNNYNDDEGRGDEIEKGNNHVYEENIPVIMAGGENPTFLATRMCSSESVVEPHIARHGL</sequence>
<evidence type="ECO:0000313" key="9">
    <source>
        <dbReference type="EMBL" id="KAK9119258.1"/>
    </source>
</evidence>
<evidence type="ECO:0000256" key="4">
    <source>
        <dbReference type="ARBA" id="ARBA00022692"/>
    </source>
</evidence>
<comment type="subcellular location">
    <subcellularLocation>
        <location evidence="1">Membrane</location>
        <topology evidence="1">Single-pass membrane protein</topology>
    </subcellularLocation>
</comment>
<evidence type="ECO:0000256" key="6">
    <source>
        <dbReference type="ARBA" id="ARBA00022989"/>
    </source>
</evidence>
<keyword evidence="3" id="KW-0813">Transport</keyword>
<dbReference type="EMBL" id="JBBNAG010000007">
    <property type="protein sequence ID" value="KAK9119258.1"/>
    <property type="molecule type" value="Genomic_DNA"/>
</dbReference>
<accession>A0AAP0NU60</accession>
<keyword evidence="7 8" id="KW-0472">Membrane</keyword>
<keyword evidence="6 8" id="KW-1133">Transmembrane helix</keyword>
<dbReference type="PANTHER" id="PTHR33228">
    <property type="entry name" value="PROTEIN GLUTAMINE DUMPER 4-RELATED"/>
    <property type="match status" value="1"/>
</dbReference>
<protein>
    <submittedName>
        <fullName evidence="9">Uncharacterized protein</fullName>
    </submittedName>
</protein>
<reference evidence="9 10" key="1">
    <citation type="submission" date="2024-01" db="EMBL/GenBank/DDBJ databases">
        <title>Genome assemblies of Stephania.</title>
        <authorList>
            <person name="Yang L."/>
        </authorList>
    </citation>
    <scope>NUCLEOTIDE SEQUENCE [LARGE SCALE GENOMIC DNA]</scope>
    <source>
        <strain evidence="9">JXDWG</strain>
        <tissue evidence="9">Leaf</tissue>
    </source>
</reference>
<evidence type="ECO:0000313" key="10">
    <source>
        <dbReference type="Proteomes" id="UP001419268"/>
    </source>
</evidence>
<proteinExistence type="inferred from homology"/>
<dbReference type="Proteomes" id="UP001419268">
    <property type="component" value="Unassembled WGS sequence"/>
</dbReference>
<evidence type="ECO:0000256" key="7">
    <source>
        <dbReference type="ARBA" id="ARBA00023136"/>
    </source>
</evidence>
<dbReference type="GO" id="GO:0006865">
    <property type="term" value="P:amino acid transport"/>
    <property type="evidence" value="ECO:0007669"/>
    <property type="project" value="UniProtKB-KW"/>
</dbReference>
<organism evidence="9 10">
    <name type="scientific">Stephania cephalantha</name>
    <dbReference type="NCBI Taxonomy" id="152367"/>
    <lineage>
        <taxon>Eukaryota</taxon>
        <taxon>Viridiplantae</taxon>
        <taxon>Streptophyta</taxon>
        <taxon>Embryophyta</taxon>
        <taxon>Tracheophyta</taxon>
        <taxon>Spermatophyta</taxon>
        <taxon>Magnoliopsida</taxon>
        <taxon>Ranunculales</taxon>
        <taxon>Menispermaceae</taxon>
        <taxon>Menispermoideae</taxon>
        <taxon>Cissampelideae</taxon>
        <taxon>Stephania</taxon>
    </lineage>
</organism>
<evidence type="ECO:0000256" key="2">
    <source>
        <dbReference type="ARBA" id="ARBA00009977"/>
    </source>
</evidence>
<keyword evidence="4 8" id="KW-0812">Transmembrane</keyword>
<dbReference type="PANTHER" id="PTHR33228:SF49">
    <property type="entry name" value="PROTEIN GLUTAMINE DUMPER 5"/>
    <property type="match status" value="1"/>
</dbReference>
<gene>
    <name evidence="9" type="ORF">Scep_017351</name>
</gene>
<dbReference type="InterPro" id="IPR040359">
    <property type="entry name" value="GDU"/>
</dbReference>
<dbReference type="GO" id="GO:0016020">
    <property type="term" value="C:membrane"/>
    <property type="evidence" value="ECO:0007669"/>
    <property type="project" value="UniProtKB-SubCell"/>
</dbReference>
<evidence type="ECO:0000256" key="3">
    <source>
        <dbReference type="ARBA" id="ARBA00022448"/>
    </source>
</evidence>
<feature type="transmembrane region" description="Helical" evidence="8">
    <location>
        <begin position="37"/>
        <end position="60"/>
    </location>
</feature>
<comment type="caution">
    <text evidence="9">The sequence shown here is derived from an EMBL/GenBank/DDBJ whole genome shotgun (WGS) entry which is preliminary data.</text>
</comment>
<evidence type="ECO:0000256" key="5">
    <source>
        <dbReference type="ARBA" id="ARBA00022970"/>
    </source>
</evidence>
<evidence type="ECO:0000256" key="1">
    <source>
        <dbReference type="ARBA" id="ARBA00004167"/>
    </source>
</evidence>
<keyword evidence="5" id="KW-0029">Amino-acid transport</keyword>